<organism evidence="1">
    <name type="scientific">Aphanomyces invadans</name>
    <dbReference type="NCBI Taxonomy" id="157072"/>
    <lineage>
        <taxon>Eukaryota</taxon>
        <taxon>Sar</taxon>
        <taxon>Stramenopiles</taxon>
        <taxon>Oomycota</taxon>
        <taxon>Saprolegniomycetes</taxon>
        <taxon>Saprolegniales</taxon>
        <taxon>Verrucalvaceae</taxon>
        <taxon>Aphanomyces</taxon>
    </lineage>
</organism>
<dbReference type="RefSeq" id="XP_008867596.1">
    <property type="nucleotide sequence ID" value="XM_008869374.1"/>
</dbReference>
<evidence type="ECO:0000313" key="1">
    <source>
        <dbReference type="EMBL" id="ETW03367.1"/>
    </source>
</evidence>
<dbReference type="EMBL" id="KI913959">
    <property type="protein sequence ID" value="ETW03367.1"/>
    <property type="molecule type" value="Genomic_DNA"/>
</dbReference>
<dbReference type="GeneID" id="20081902"/>
<name>A0A024UBW4_9STRA</name>
<sequence length="114" mass="12999">MESFRGRSFLQVVCILGQHRQVILSNFFNVFEFVESDGVQVEFVARISTKNILRLQHPHEAPCRGPRLDFRHRFDTDGGMLVRLDSLPANGRVCGDLFLVKCAISDVFAPHRRG</sequence>
<protein>
    <submittedName>
        <fullName evidence="1">Uncharacterized protein</fullName>
    </submittedName>
</protein>
<dbReference type="VEuPathDB" id="FungiDB:H310_04852"/>
<proteinExistence type="predicted"/>
<dbReference type="AlphaFoldDB" id="A0A024UBW4"/>
<accession>A0A024UBW4</accession>
<reference evidence="1" key="1">
    <citation type="submission" date="2013-12" db="EMBL/GenBank/DDBJ databases">
        <title>The Genome Sequence of Aphanomyces invadans NJM9701.</title>
        <authorList>
            <consortium name="The Broad Institute Genomics Platform"/>
            <person name="Russ C."/>
            <person name="Tyler B."/>
            <person name="van West P."/>
            <person name="Dieguez-Uribeondo J."/>
            <person name="Young S.K."/>
            <person name="Zeng Q."/>
            <person name="Gargeya S."/>
            <person name="Fitzgerald M."/>
            <person name="Abouelleil A."/>
            <person name="Alvarado L."/>
            <person name="Chapman S.B."/>
            <person name="Gainer-Dewar J."/>
            <person name="Goldberg J."/>
            <person name="Griggs A."/>
            <person name="Gujja S."/>
            <person name="Hansen M."/>
            <person name="Howarth C."/>
            <person name="Imamovic A."/>
            <person name="Ireland A."/>
            <person name="Larimer J."/>
            <person name="McCowan C."/>
            <person name="Murphy C."/>
            <person name="Pearson M."/>
            <person name="Poon T.W."/>
            <person name="Priest M."/>
            <person name="Roberts A."/>
            <person name="Saif S."/>
            <person name="Shea T."/>
            <person name="Sykes S."/>
            <person name="Wortman J."/>
            <person name="Nusbaum C."/>
            <person name="Birren B."/>
        </authorList>
    </citation>
    <scope>NUCLEOTIDE SEQUENCE [LARGE SCALE GENOMIC DNA]</scope>
    <source>
        <strain evidence="1">NJM9701</strain>
    </source>
</reference>
<gene>
    <name evidence="1" type="ORF">H310_04852</name>
</gene>